<protein>
    <recommendedName>
        <fullName evidence="5">CDT1 Geminin-binding domain-containing protein</fullName>
    </recommendedName>
</protein>
<keyword evidence="2" id="KW-0131">Cell cycle</keyword>
<dbReference type="Proteomes" id="UP001630127">
    <property type="component" value="Unassembled WGS sequence"/>
</dbReference>
<gene>
    <name evidence="6" type="ORF">ACH5RR_008954</name>
</gene>
<evidence type="ECO:0000313" key="7">
    <source>
        <dbReference type="Proteomes" id="UP001630127"/>
    </source>
</evidence>
<keyword evidence="4" id="KW-0472">Membrane</keyword>
<evidence type="ECO:0000259" key="5">
    <source>
        <dbReference type="SMART" id="SM01075"/>
    </source>
</evidence>
<dbReference type="AlphaFoldDB" id="A0ABD3AD22"/>
<keyword evidence="4" id="KW-0812">Transmembrane</keyword>
<dbReference type="Pfam" id="PF16679">
    <property type="entry name" value="CDT1_C"/>
    <property type="match status" value="1"/>
</dbReference>
<dbReference type="SUPFAM" id="SSF46785">
    <property type="entry name" value="Winged helix' DNA-binding domain"/>
    <property type="match status" value="1"/>
</dbReference>
<comment type="similarity">
    <text evidence="1">Belongs to the Cdt1 family.</text>
</comment>
<dbReference type="InterPro" id="IPR045173">
    <property type="entry name" value="Cdt1"/>
</dbReference>
<accession>A0ABD3AD22</accession>
<keyword evidence="7" id="KW-1185">Reference proteome</keyword>
<dbReference type="InterPro" id="IPR032054">
    <property type="entry name" value="Cdt1_C"/>
</dbReference>
<dbReference type="InterPro" id="IPR036390">
    <property type="entry name" value="WH_DNA-bd_sf"/>
</dbReference>
<proteinExistence type="inferred from homology"/>
<dbReference type="PANTHER" id="PTHR28637">
    <property type="entry name" value="DNA REPLICATION FACTOR CDT1"/>
    <property type="match status" value="1"/>
</dbReference>
<keyword evidence="4" id="KW-1133">Transmembrane helix</keyword>
<evidence type="ECO:0000256" key="3">
    <source>
        <dbReference type="SAM" id="MobiDB-lite"/>
    </source>
</evidence>
<dbReference type="SMART" id="SM01075">
    <property type="entry name" value="CDT1"/>
    <property type="match status" value="1"/>
</dbReference>
<feature type="transmembrane region" description="Helical" evidence="4">
    <location>
        <begin position="12"/>
        <end position="29"/>
    </location>
</feature>
<evidence type="ECO:0000256" key="2">
    <source>
        <dbReference type="ARBA" id="ARBA00023306"/>
    </source>
</evidence>
<dbReference type="InterPro" id="IPR014939">
    <property type="entry name" value="CDT1_Gemini-bd-like"/>
</dbReference>
<evidence type="ECO:0000256" key="4">
    <source>
        <dbReference type="SAM" id="Phobius"/>
    </source>
</evidence>
<evidence type="ECO:0000256" key="1">
    <source>
        <dbReference type="ARBA" id="ARBA00008356"/>
    </source>
</evidence>
<name>A0ABD3AD22_9GENT</name>
<feature type="domain" description="CDT1 Geminin-binding" evidence="5">
    <location>
        <begin position="117"/>
        <end position="246"/>
    </location>
</feature>
<reference evidence="6 7" key="1">
    <citation type="submission" date="2024-11" db="EMBL/GenBank/DDBJ databases">
        <title>A near-complete genome assembly of Cinchona calisaya.</title>
        <authorList>
            <person name="Lian D.C."/>
            <person name="Zhao X.W."/>
            <person name="Wei L."/>
        </authorList>
    </citation>
    <scope>NUCLEOTIDE SEQUENCE [LARGE SCALE GENOMIC DNA]</scope>
    <source>
        <tissue evidence="6">Nenye</tissue>
    </source>
</reference>
<sequence>MTLESTSPARYHFLLFYPVGFNNFIYCFINSKHQMIVKFNSKSMEQTDLGKCQQDILDSEGQSTLPGAEKSSYASPNPSERRGNFGRQHLKSDFASVTPEKSSETSYTKCNKEEDQFPKKYRTVLEFLDRMTCSLRLLRLCKKCPTFTNICSQVETLAGRKFEYKHLAKIKYMLHEAVQIEKILVHDPETMCMKPEIKVSFLFDVVEGHHEESAFIALRHLFASRLINFLNSHPEACDIPEAVLPEPFNKEVTTIKADQLPVHALTSIETETLSSSHFCPSFSRCFSERAIGEETDETRLTASHVTCSPINCEFVAEQESERHRISPDSCSKPTNYRNSANTFPLYVDSITCRSTPMKVVSESDNFVLETPAQSAPKRSLSTCEGKNRTVINQIGMSCDQTAKRSLDFSRFDDEESSLNFSSYEIEQNNISQNTSAKVEIEGTSAKSYVTATSTTPCQDKASNRFCEKGHMSNQSCLPAHVQKSICLSDLAFSVQRIFRSRNGHSITKEELIHRIIMDNCDIDENSNIEEQIELLEKLVPDWICRRLAPSGDLLYNVKKVPDLNSVCERVISI</sequence>
<comment type="caution">
    <text evidence="6">The sequence shown here is derived from an EMBL/GenBank/DDBJ whole genome shotgun (WGS) entry which is preliminary data.</text>
</comment>
<feature type="region of interest" description="Disordered" evidence="3">
    <location>
        <begin position="61"/>
        <end position="86"/>
    </location>
</feature>
<organism evidence="6 7">
    <name type="scientific">Cinchona calisaya</name>
    <dbReference type="NCBI Taxonomy" id="153742"/>
    <lineage>
        <taxon>Eukaryota</taxon>
        <taxon>Viridiplantae</taxon>
        <taxon>Streptophyta</taxon>
        <taxon>Embryophyta</taxon>
        <taxon>Tracheophyta</taxon>
        <taxon>Spermatophyta</taxon>
        <taxon>Magnoliopsida</taxon>
        <taxon>eudicotyledons</taxon>
        <taxon>Gunneridae</taxon>
        <taxon>Pentapetalae</taxon>
        <taxon>asterids</taxon>
        <taxon>lamiids</taxon>
        <taxon>Gentianales</taxon>
        <taxon>Rubiaceae</taxon>
        <taxon>Cinchonoideae</taxon>
        <taxon>Cinchoneae</taxon>
        <taxon>Cinchona</taxon>
    </lineage>
</organism>
<evidence type="ECO:0000313" key="6">
    <source>
        <dbReference type="EMBL" id="KAL3529632.1"/>
    </source>
</evidence>
<dbReference type="PANTHER" id="PTHR28637:SF13">
    <property type="entry name" value="EXPRESSED PROTEIN"/>
    <property type="match status" value="1"/>
</dbReference>
<dbReference type="InterPro" id="IPR038090">
    <property type="entry name" value="Cdt1_C_WH_dom_sf"/>
</dbReference>
<dbReference type="Gene3D" id="1.10.10.1420">
    <property type="entry name" value="DNA replication factor Cdt1, C-terminal WH domain"/>
    <property type="match status" value="1"/>
</dbReference>
<dbReference type="EMBL" id="JBJUIK010000004">
    <property type="protein sequence ID" value="KAL3529632.1"/>
    <property type="molecule type" value="Genomic_DNA"/>
</dbReference>
<dbReference type="CDD" id="cd08674">
    <property type="entry name" value="Cdt1_m"/>
    <property type="match status" value="1"/>
</dbReference>